<dbReference type="InterPro" id="IPR007539">
    <property type="entry name" value="DUF551"/>
</dbReference>
<accession>A0AAQ2BKJ1</accession>
<protein>
    <recommendedName>
        <fullName evidence="1">DUF551 domain-containing protein</fullName>
    </recommendedName>
</protein>
<gene>
    <name evidence="2" type="ORF">EGH31_0776</name>
</gene>
<evidence type="ECO:0000259" key="1">
    <source>
        <dbReference type="Pfam" id="PF04448"/>
    </source>
</evidence>
<dbReference type="Pfam" id="PF04448">
    <property type="entry name" value="DUF551"/>
    <property type="match status" value="1"/>
</dbReference>
<dbReference type="AlphaFoldDB" id="A0AAQ2BKJ1"/>
<comment type="caution">
    <text evidence="2">The sequence shown here is derived from an EMBL/GenBank/DDBJ whole genome shotgun (WGS) entry which is preliminary data.</text>
</comment>
<feature type="domain" description="DUF551" evidence="1">
    <location>
        <begin position="6"/>
        <end position="74"/>
    </location>
</feature>
<name>A0AAQ2BKJ1_HAEHA</name>
<organism evidence="2 3">
    <name type="scientific">Haemophilus haemolyticus</name>
    <dbReference type="NCBI Taxonomy" id="726"/>
    <lineage>
        <taxon>Bacteria</taxon>
        <taxon>Pseudomonadati</taxon>
        <taxon>Pseudomonadota</taxon>
        <taxon>Gammaproteobacteria</taxon>
        <taxon>Pasteurellales</taxon>
        <taxon>Pasteurellaceae</taxon>
        <taxon>Haemophilus</taxon>
    </lineage>
</organism>
<sequence length="81" mass="9418">MSENNGWIKCSDELPATFDHQGYERSDVVMCFGIDQPDYDETYVLAYMIPGNRFYGFNGECTQITHWRPLPAPPDEFSFKQ</sequence>
<proteinExistence type="predicted"/>
<dbReference type="EMBL" id="RWKG01000019">
    <property type="protein sequence ID" value="TDN42112.1"/>
    <property type="molecule type" value="Genomic_DNA"/>
</dbReference>
<dbReference type="RefSeq" id="WP_133498429.1">
    <property type="nucleotide sequence ID" value="NZ_RWKG01000019.1"/>
</dbReference>
<dbReference type="Proteomes" id="UP000294998">
    <property type="component" value="Unassembled WGS sequence"/>
</dbReference>
<evidence type="ECO:0000313" key="2">
    <source>
        <dbReference type="EMBL" id="TDN42112.1"/>
    </source>
</evidence>
<reference evidence="2 3" key="1">
    <citation type="submission" date="2018-12" db="EMBL/GenBank/DDBJ databases">
        <authorList>
            <person name="Fluit A.C."/>
        </authorList>
    </citation>
    <scope>NUCLEOTIDE SEQUENCE [LARGE SCALE GENOMIC DNA]</scope>
    <source>
        <strain evidence="2 3">16-549009</strain>
    </source>
</reference>
<evidence type="ECO:0000313" key="3">
    <source>
        <dbReference type="Proteomes" id="UP000294998"/>
    </source>
</evidence>